<gene>
    <name evidence="2" type="ORF">S03H2_30136</name>
</gene>
<dbReference type="EMBL" id="BARU01018221">
    <property type="protein sequence ID" value="GAH53922.1"/>
    <property type="molecule type" value="Genomic_DNA"/>
</dbReference>
<reference evidence="2" key="1">
    <citation type="journal article" date="2014" name="Front. Microbiol.">
        <title>High frequency of phylogenetically diverse reductive dehalogenase-homologous genes in deep subseafloor sedimentary metagenomes.</title>
        <authorList>
            <person name="Kawai M."/>
            <person name="Futagami T."/>
            <person name="Toyoda A."/>
            <person name="Takaki Y."/>
            <person name="Nishi S."/>
            <person name="Hori S."/>
            <person name="Arai W."/>
            <person name="Tsubouchi T."/>
            <person name="Morono Y."/>
            <person name="Uchiyama I."/>
            <person name="Ito T."/>
            <person name="Fujiyama A."/>
            <person name="Inagaki F."/>
            <person name="Takami H."/>
        </authorList>
    </citation>
    <scope>NUCLEOTIDE SEQUENCE</scope>
    <source>
        <strain evidence="2">Expedition CK06-06</strain>
    </source>
</reference>
<feature type="transmembrane region" description="Helical" evidence="1">
    <location>
        <begin position="90"/>
        <end position="114"/>
    </location>
</feature>
<evidence type="ECO:0000256" key="1">
    <source>
        <dbReference type="SAM" id="Phobius"/>
    </source>
</evidence>
<keyword evidence="1" id="KW-0472">Membrane</keyword>
<accession>X1G9L3</accession>
<evidence type="ECO:0000313" key="2">
    <source>
        <dbReference type="EMBL" id="GAH53922.1"/>
    </source>
</evidence>
<keyword evidence="1" id="KW-0812">Transmembrane</keyword>
<keyword evidence="1" id="KW-1133">Transmembrane helix</keyword>
<feature type="non-terminal residue" evidence="2">
    <location>
        <position position="152"/>
    </location>
</feature>
<sequence length="152" mass="17256">MSEKSKEKKEISTTSKGKTLERKCSKCGSIISSKILKQCPICDTVLEDLPIDIIEEKKKEEKSYLIFTGKKLELSHKFILKKDQWKFREAINVFFNSLVLFLFAKIGIIALFFILQGPSAGTEFPITIEAITLSQIPGAILIIYPLSYIYSK</sequence>
<proteinExistence type="predicted"/>
<dbReference type="AlphaFoldDB" id="X1G9L3"/>
<organism evidence="2">
    <name type="scientific">marine sediment metagenome</name>
    <dbReference type="NCBI Taxonomy" id="412755"/>
    <lineage>
        <taxon>unclassified sequences</taxon>
        <taxon>metagenomes</taxon>
        <taxon>ecological metagenomes</taxon>
    </lineage>
</organism>
<protein>
    <submittedName>
        <fullName evidence="2">Uncharacterized protein</fullName>
    </submittedName>
</protein>
<name>X1G9L3_9ZZZZ</name>
<comment type="caution">
    <text evidence="2">The sequence shown here is derived from an EMBL/GenBank/DDBJ whole genome shotgun (WGS) entry which is preliminary data.</text>
</comment>
<feature type="transmembrane region" description="Helical" evidence="1">
    <location>
        <begin position="126"/>
        <end position="150"/>
    </location>
</feature>